<sequence length="224" mass="25222">MNIVKTNLKTEKRGAKQPRSIIPPPTINIENLVKFKKLSPDQQNLHLTTAYQKFVDNAAGNAYIDDPLRVFEEIEVPRTRGGNGISPDFENTGLRWQQPTPPFKLGDNSLTDIELDALNLELTEPLDDIITKINTANAQTNIPVSGLKSTKSDFTNSWISIGVNPKDGEKILKKLKLTWHHVDDLDKNMTSTMQLITRKAHKLTLNHSGSVRQTKKMFDLINDL</sequence>
<evidence type="ECO:0000256" key="1">
    <source>
        <dbReference type="SAM" id="MobiDB-lite"/>
    </source>
</evidence>
<protein>
    <submittedName>
        <fullName evidence="2">HNH endonuclease</fullName>
    </submittedName>
</protein>
<keyword evidence="3" id="KW-1185">Reference proteome</keyword>
<reference evidence="2 3" key="1">
    <citation type="submission" date="2021-03" db="EMBL/GenBank/DDBJ databases">
        <title>Complete genome of Polaribacter_sp.G4M1.</title>
        <authorList>
            <person name="Jeong S.W."/>
            <person name="Bae J.W."/>
        </authorList>
    </citation>
    <scope>NUCLEOTIDE SEQUENCE [LARGE SCALE GENOMIC DNA]</scope>
    <source>
        <strain evidence="2 3">G4M1</strain>
    </source>
</reference>
<keyword evidence="2" id="KW-0378">Hydrolase</keyword>
<accession>A0ABX7SYA7</accession>
<dbReference type="GO" id="GO:0004519">
    <property type="term" value="F:endonuclease activity"/>
    <property type="evidence" value="ECO:0007669"/>
    <property type="project" value="UniProtKB-KW"/>
</dbReference>
<organism evidence="2 3">
    <name type="scientific">Polaribacter batillariae</name>
    <dbReference type="NCBI Taxonomy" id="2808900"/>
    <lineage>
        <taxon>Bacteria</taxon>
        <taxon>Pseudomonadati</taxon>
        <taxon>Bacteroidota</taxon>
        <taxon>Flavobacteriia</taxon>
        <taxon>Flavobacteriales</taxon>
        <taxon>Flavobacteriaceae</taxon>
    </lineage>
</organism>
<evidence type="ECO:0000313" key="3">
    <source>
        <dbReference type="Proteomes" id="UP000663935"/>
    </source>
</evidence>
<name>A0ABX7SYA7_9FLAO</name>
<dbReference type="RefSeq" id="WP_207973299.1">
    <property type="nucleotide sequence ID" value="NZ_CP071795.1"/>
</dbReference>
<evidence type="ECO:0000313" key="2">
    <source>
        <dbReference type="EMBL" id="QTD39191.1"/>
    </source>
</evidence>
<dbReference type="Pfam" id="PF14414">
    <property type="entry name" value="WHH"/>
    <property type="match status" value="1"/>
</dbReference>
<dbReference type="Proteomes" id="UP000663935">
    <property type="component" value="Chromosome"/>
</dbReference>
<keyword evidence="2" id="KW-0255">Endonuclease</keyword>
<feature type="region of interest" description="Disordered" evidence="1">
    <location>
        <begin position="1"/>
        <end position="22"/>
    </location>
</feature>
<proteinExistence type="predicted"/>
<gene>
    <name evidence="2" type="ORF">JL193_08115</name>
</gene>
<dbReference type="InterPro" id="IPR032869">
    <property type="entry name" value="WHH_dom_containing"/>
</dbReference>
<keyword evidence="2" id="KW-0540">Nuclease</keyword>
<dbReference type="EMBL" id="CP071795">
    <property type="protein sequence ID" value="QTD39191.1"/>
    <property type="molecule type" value="Genomic_DNA"/>
</dbReference>